<dbReference type="EC" id="3.1.1.32" evidence="17"/>
<comment type="function">
    <text evidence="17">Hydrolysis of phosphatidylcholine with phospholipase A2 (EC 3.1.1.4) and phospholipase A1 (EC 3.1.1.32) activities.</text>
</comment>
<feature type="region of interest" description="Disordered" evidence="18">
    <location>
        <begin position="146"/>
        <end position="176"/>
    </location>
</feature>
<evidence type="ECO:0000256" key="2">
    <source>
        <dbReference type="ARBA" id="ARBA00001604"/>
    </source>
</evidence>
<reference evidence="19 20" key="1">
    <citation type="submission" date="2020-07" db="EMBL/GenBank/DDBJ databases">
        <title>Taxonomic revisions and descriptions of new bacterial species based on genomic comparisons in the high-G+C-content subgroup of the family Alcaligenaceae.</title>
        <authorList>
            <person name="Szabo A."/>
            <person name="Felfoldi T."/>
        </authorList>
    </citation>
    <scope>NUCLEOTIDE SEQUENCE [LARGE SCALE GENOMIC DNA]</scope>
    <source>
        <strain evidence="19 20">DSM 25264</strain>
    </source>
</reference>
<protein>
    <recommendedName>
        <fullName evidence="17">Phospholipase A1</fullName>
        <ecNumber evidence="17">3.1.1.32</ecNumber>
        <ecNumber evidence="17">3.1.1.4</ecNumber>
    </recommendedName>
    <alternativeName>
        <fullName evidence="17">Phosphatidylcholine 1-acylhydrolase</fullName>
    </alternativeName>
</protein>
<keyword evidence="9 17" id="KW-0378">Hydrolase</keyword>
<comment type="subunit">
    <text evidence="4 17">Homodimer; dimerization is reversible, and the dimeric form is the active one.</text>
</comment>
<dbReference type="GO" id="GO:0009279">
    <property type="term" value="C:cell outer membrane"/>
    <property type="evidence" value="ECO:0007669"/>
    <property type="project" value="UniProtKB-SubCell"/>
</dbReference>
<evidence type="ECO:0000256" key="13">
    <source>
        <dbReference type="ARBA" id="ARBA00023136"/>
    </source>
</evidence>
<evidence type="ECO:0000256" key="9">
    <source>
        <dbReference type="ARBA" id="ARBA00022801"/>
    </source>
</evidence>
<evidence type="ECO:0000256" key="6">
    <source>
        <dbReference type="ARBA" id="ARBA00022692"/>
    </source>
</evidence>
<evidence type="ECO:0000256" key="4">
    <source>
        <dbReference type="ARBA" id="ARBA00011702"/>
    </source>
</evidence>
<keyword evidence="14 17" id="KW-0998">Cell outer membrane</keyword>
<dbReference type="PRINTS" id="PR01486">
    <property type="entry name" value="PHPHLIPASEA1"/>
</dbReference>
<keyword evidence="7 16" id="KW-0479">Metal-binding</keyword>
<accession>A0A853FFF2</accession>
<dbReference type="Gene3D" id="2.40.230.10">
    <property type="entry name" value="Phospholipase A1"/>
    <property type="match status" value="1"/>
</dbReference>
<evidence type="ECO:0000313" key="19">
    <source>
        <dbReference type="EMBL" id="NYT38617.1"/>
    </source>
</evidence>
<feature type="chain" id="PRO_5033113176" description="Phospholipase A1" evidence="17">
    <location>
        <begin position="26"/>
        <end position="427"/>
    </location>
</feature>
<feature type="active site" description="Proton acceptor" evidence="15">
    <location>
        <position position="292"/>
    </location>
</feature>
<keyword evidence="5" id="KW-1134">Transmembrane beta strand</keyword>
<feature type="active site" description="Nucleophile" evidence="15">
    <location>
        <position position="294"/>
    </location>
</feature>
<comment type="subcellular location">
    <subcellularLocation>
        <location evidence="17">Cell outer membrane</location>
        <topology evidence="17">Multi-pass membrane protein</topology>
    </subcellularLocation>
    <text evidence="17">One of the very few enzymes located there.</text>
</comment>
<keyword evidence="13" id="KW-0472">Membrane</keyword>
<feature type="signal peptide" evidence="17">
    <location>
        <begin position="1"/>
        <end position="25"/>
    </location>
</feature>
<dbReference type="GO" id="GO:0016042">
    <property type="term" value="P:lipid catabolic process"/>
    <property type="evidence" value="ECO:0007669"/>
    <property type="project" value="UniProtKB-KW"/>
</dbReference>
<evidence type="ECO:0000256" key="16">
    <source>
        <dbReference type="PIRSR" id="PIRSR603187-2"/>
    </source>
</evidence>
<keyword evidence="11 17" id="KW-0442">Lipid degradation</keyword>
<dbReference type="AlphaFoldDB" id="A0A853FFF2"/>
<feature type="binding site" description="in dimeric form" evidence="16">
    <location>
        <position position="255"/>
    </location>
    <ligand>
        <name>Ca(2+)</name>
        <dbReference type="ChEBI" id="CHEBI:29108"/>
        <label>1</label>
    </ligand>
</feature>
<dbReference type="Proteomes" id="UP000580517">
    <property type="component" value="Unassembled WGS sequence"/>
</dbReference>
<evidence type="ECO:0000256" key="1">
    <source>
        <dbReference type="ARBA" id="ARBA00000111"/>
    </source>
</evidence>
<comment type="similarity">
    <text evidence="3 17">Belongs to the phospholipase A1 family.</text>
</comment>
<evidence type="ECO:0000256" key="5">
    <source>
        <dbReference type="ARBA" id="ARBA00022452"/>
    </source>
</evidence>
<comment type="caution">
    <text evidence="19">The sequence shown here is derived from an EMBL/GenBank/DDBJ whole genome shotgun (WGS) entry which is preliminary data.</text>
</comment>
<dbReference type="GO" id="GO:0004623">
    <property type="term" value="F:phospholipase A2 activity"/>
    <property type="evidence" value="ECO:0007669"/>
    <property type="project" value="UniProtKB-EC"/>
</dbReference>
<name>A0A853FFF2_9BURK</name>
<dbReference type="SUPFAM" id="SSF56931">
    <property type="entry name" value="Outer membrane phospholipase A (OMPLA)"/>
    <property type="match status" value="1"/>
</dbReference>
<dbReference type="RefSeq" id="WP_129970784.1">
    <property type="nucleotide sequence ID" value="NZ_JACCEW010000006.1"/>
</dbReference>
<dbReference type="PANTHER" id="PTHR40457">
    <property type="entry name" value="PHOSPHOLIPASE A1"/>
    <property type="match status" value="1"/>
</dbReference>
<evidence type="ECO:0000256" key="7">
    <source>
        <dbReference type="ARBA" id="ARBA00022723"/>
    </source>
</evidence>
<evidence type="ECO:0000256" key="14">
    <source>
        <dbReference type="ARBA" id="ARBA00023237"/>
    </source>
</evidence>
<dbReference type="EC" id="3.1.1.4" evidence="17"/>
<proteinExistence type="inferred from homology"/>
<dbReference type="PANTHER" id="PTHR40457:SF1">
    <property type="entry name" value="PHOSPHOLIPASE A1"/>
    <property type="match status" value="1"/>
</dbReference>
<keyword evidence="6" id="KW-0812">Transmembrane</keyword>
<evidence type="ECO:0000256" key="12">
    <source>
        <dbReference type="ARBA" id="ARBA00023098"/>
    </source>
</evidence>
<evidence type="ECO:0000256" key="3">
    <source>
        <dbReference type="ARBA" id="ARBA00010525"/>
    </source>
</evidence>
<evidence type="ECO:0000256" key="10">
    <source>
        <dbReference type="ARBA" id="ARBA00022837"/>
    </source>
</evidence>
<sequence length="427" mass="46798">MSFPPLSRYAIVATGVLLCTANATAGITYKLSQPQALPGQTVDITGVLFNDTQDSLSWSPPHELVIQWRGQDGQVIRSLAQLADGSGEITLPVNNFVTLVWHAQVPAGLTGLQAVNVEGDSTLMALDTGVMTQVASAPATGPVVDTGKVSADGQSNPPLPATTVAEAHASPSSGPTPVAVQASGSNAAFDNFRNAFSPYEPVYFDLGNNNGRNARFQLSFKYRLFQPEDASNPSFVDNFYLAYTQTSLWDLFSDSHPFVDTSFKPSVFWRKDALWESPGHNWFTGLQSGVEHESNGKDGDDTRSLNFVYVQPEFNYRFSGGSTLTFAPKIKSYFSMDENPDYSDYFGHVDWKLRWAQDNGLVLSGLYRQGHGGHYATQLEAAWPLRRTPLNMNGYLHVQYFKGYGETLLDYNHKVGSQIRIGLALVP</sequence>
<gene>
    <name evidence="19" type="ORF">H0A68_17175</name>
</gene>
<organism evidence="19 20">
    <name type="scientific">Allopusillimonas soli</name>
    <dbReference type="NCBI Taxonomy" id="659016"/>
    <lineage>
        <taxon>Bacteria</taxon>
        <taxon>Pseudomonadati</taxon>
        <taxon>Pseudomonadota</taxon>
        <taxon>Betaproteobacteria</taxon>
        <taxon>Burkholderiales</taxon>
        <taxon>Alcaligenaceae</taxon>
        <taxon>Allopusillimonas</taxon>
    </lineage>
</organism>
<keyword evidence="8 17" id="KW-0732">Signal</keyword>
<evidence type="ECO:0000256" key="8">
    <source>
        <dbReference type="ARBA" id="ARBA00022729"/>
    </source>
</evidence>
<comment type="catalytic activity">
    <reaction evidence="2 17">
        <text>a 1,2-diacyl-sn-glycero-3-phosphocholine + H2O = a 1-acyl-sn-glycero-3-phosphocholine + a fatty acid + H(+)</text>
        <dbReference type="Rhea" id="RHEA:15801"/>
        <dbReference type="ChEBI" id="CHEBI:15377"/>
        <dbReference type="ChEBI" id="CHEBI:15378"/>
        <dbReference type="ChEBI" id="CHEBI:28868"/>
        <dbReference type="ChEBI" id="CHEBI:57643"/>
        <dbReference type="ChEBI" id="CHEBI:58168"/>
        <dbReference type="EC" id="3.1.1.4"/>
    </reaction>
</comment>
<dbReference type="GO" id="GO:0008970">
    <property type="term" value="F:phospholipase A1 activity"/>
    <property type="evidence" value="ECO:0007669"/>
    <property type="project" value="UniProtKB-EC"/>
</dbReference>
<comment type="catalytic activity">
    <reaction evidence="1 17">
        <text>a 1,2-diacyl-sn-glycero-3-phosphocholine + H2O = a 2-acyl-sn-glycero-3-phosphocholine + a fatty acid + H(+)</text>
        <dbReference type="Rhea" id="RHEA:18689"/>
        <dbReference type="ChEBI" id="CHEBI:15377"/>
        <dbReference type="ChEBI" id="CHEBI:15378"/>
        <dbReference type="ChEBI" id="CHEBI:28868"/>
        <dbReference type="ChEBI" id="CHEBI:57643"/>
        <dbReference type="ChEBI" id="CHEBI:57875"/>
        <dbReference type="EC" id="3.1.1.32"/>
    </reaction>
</comment>
<comment type="cofactor">
    <cofactor evidence="17">
        <name>Ca(2+)</name>
        <dbReference type="ChEBI" id="CHEBI:29108"/>
    </cofactor>
    <text evidence="17">Binds 1 Ca(2+) ion per monomer. In the dimeric form the Ca(2+) is bound by different amino acids with binding of each Ca(2+) shared with ligands coming from each monomer. The Ca(2+) ion may have a role in catalysis.</text>
</comment>
<dbReference type="GO" id="GO:0046872">
    <property type="term" value="F:metal ion binding"/>
    <property type="evidence" value="ECO:0007669"/>
    <property type="project" value="UniProtKB-KW"/>
</dbReference>
<dbReference type="Pfam" id="PF02253">
    <property type="entry name" value="PLA1"/>
    <property type="match status" value="1"/>
</dbReference>
<keyword evidence="20" id="KW-1185">Reference proteome</keyword>
<evidence type="ECO:0000256" key="18">
    <source>
        <dbReference type="SAM" id="MobiDB-lite"/>
    </source>
</evidence>
<dbReference type="InterPro" id="IPR036541">
    <property type="entry name" value="PLipase_A1_sf"/>
</dbReference>
<evidence type="ECO:0000256" key="11">
    <source>
        <dbReference type="ARBA" id="ARBA00022963"/>
    </source>
</evidence>
<evidence type="ECO:0000256" key="15">
    <source>
        <dbReference type="PIRSR" id="PIRSR603187-1"/>
    </source>
</evidence>
<keyword evidence="10 16" id="KW-0106">Calcium</keyword>
<dbReference type="OrthoDB" id="188433at2"/>
<evidence type="ECO:0000313" key="20">
    <source>
        <dbReference type="Proteomes" id="UP000580517"/>
    </source>
</evidence>
<dbReference type="EMBL" id="JACCEW010000006">
    <property type="protein sequence ID" value="NYT38617.1"/>
    <property type="molecule type" value="Genomic_DNA"/>
</dbReference>
<dbReference type="InterPro" id="IPR003187">
    <property type="entry name" value="PLipase_A1"/>
</dbReference>
<keyword evidence="12 17" id="KW-0443">Lipid metabolism</keyword>
<evidence type="ECO:0000256" key="17">
    <source>
        <dbReference type="RuleBase" id="RU366027"/>
    </source>
</evidence>